<organism evidence="7 8">
    <name type="scientific">Exocentrus adspersus</name>
    <dbReference type="NCBI Taxonomy" id="1586481"/>
    <lineage>
        <taxon>Eukaryota</taxon>
        <taxon>Metazoa</taxon>
        <taxon>Ecdysozoa</taxon>
        <taxon>Arthropoda</taxon>
        <taxon>Hexapoda</taxon>
        <taxon>Insecta</taxon>
        <taxon>Pterygota</taxon>
        <taxon>Neoptera</taxon>
        <taxon>Endopterygota</taxon>
        <taxon>Coleoptera</taxon>
        <taxon>Polyphaga</taxon>
        <taxon>Cucujiformia</taxon>
        <taxon>Chrysomeloidea</taxon>
        <taxon>Cerambycidae</taxon>
        <taxon>Lamiinae</taxon>
        <taxon>Acanthocinini</taxon>
        <taxon>Exocentrus</taxon>
    </lineage>
</organism>
<dbReference type="EMBL" id="JANEYG010000015">
    <property type="protein sequence ID" value="KAJ8920081.1"/>
    <property type="molecule type" value="Genomic_DNA"/>
</dbReference>
<evidence type="ECO:0000313" key="7">
    <source>
        <dbReference type="EMBL" id="KAJ8920081.1"/>
    </source>
</evidence>
<feature type="domain" description="Lipase" evidence="6">
    <location>
        <begin position="57"/>
        <end position="371"/>
    </location>
</feature>
<comment type="similarity">
    <text evidence="2 4">Belongs to the AB hydrolase superfamily. Lipase family.</text>
</comment>
<dbReference type="InterPro" id="IPR029058">
    <property type="entry name" value="AB_hydrolase_fold"/>
</dbReference>
<dbReference type="AlphaFoldDB" id="A0AAV8W2C0"/>
<sequence length="504" mass="56420">MLVNSLVVLAVLAPWCCAQILQGARFRRFPMKAAMRLRGRLRERLDQVRERNTQLICYDVVGCFNLPHKNSPLQRVPEDPRNLDTKFYLFTRSVNFSRPEVLAYDDNGASLKKSSFDHTKPLKLMVHGYMGKWSDKGLLVLTEAYLKLYDCNVAVMDWQMGARGPQYTNAAANTELVGRQLGMLLELMTEMGAKPRDMHLIGFSLGAHVCGTASEALKVKGFLIGRITGLDAASPLFRNNYFREKYKKLDSSDAKFVDVIHTDASPFVTDGFGLWQPIGHVDFFPNGGQEQPGCTDTKGSIVVTHFEGGLSRDIACSHLRAFHLFVESVHHLIERKSNRDACEFTSFACPGGLTSFEKGYCFPQIERNNSLELDPDYTTNIGRFGEDVRGEGVMYFSTKGSSQYCGTQLQASVVVSQKTGYVKGVLQLQLSYSNRSVDFNIKCDTMHGTIMNGLAVADYGSLGSNVETIRGVLNYFDATQEKNRRNQTDYSPVVLYLDKITVRD</sequence>
<comment type="caution">
    <text evidence="7">The sequence shown here is derived from an EMBL/GenBank/DDBJ whole genome shotgun (WGS) entry which is preliminary data.</text>
</comment>
<dbReference type="InterPro" id="IPR033906">
    <property type="entry name" value="Lipase_N"/>
</dbReference>
<evidence type="ECO:0000256" key="4">
    <source>
        <dbReference type="RuleBase" id="RU004262"/>
    </source>
</evidence>
<evidence type="ECO:0000256" key="3">
    <source>
        <dbReference type="ARBA" id="ARBA00022525"/>
    </source>
</evidence>
<proteinExistence type="inferred from homology"/>
<dbReference type="InterPro" id="IPR000734">
    <property type="entry name" value="TAG_lipase"/>
</dbReference>
<feature type="non-terminal residue" evidence="7">
    <location>
        <position position="504"/>
    </location>
</feature>
<dbReference type="GO" id="GO:0016298">
    <property type="term" value="F:lipase activity"/>
    <property type="evidence" value="ECO:0007669"/>
    <property type="project" value="InterPro"/>
</dbReference>
<comment type="subcellular location">
    <subcellularLocation>
        <location evidence="1">Secreted</location>
    </subcellularLocation>
</comment>
<feature type="signal peptide" evidence="5">
    <location>
        <begin position="1"/>
        <end position="18"/>
    </location>
</feature>
<dbReference type="SUPFAM" id="SSF53474">
    <property type="entry name" value="alpha/beta-Hydrolases"/>
    <property type="match status" value="1"/>
</dbReference>
<dbReference type="Proteomes" id="UP001159042">
    <property type="component" value="Unassembled WGS sequence"/>
</dbReference>
<dbReference type="GO" id="GO:0016042">
    <property type="term" value="P:lipid catabolic process"/>
    <property type="evidence" value="ECO:0007669"/>
    <property type="project" value="TreeGrafter"/>
</dbReference>
<dbReference type="PRINTS" id="PR00821">
    <property type="entry name" value="TAGLIPASE"/>
</dbReference>
<dbReference type="GO" id="GO:0005615">
    <property type="term" value="C:extracellular space"/>
    <property type="evidence" value="ECO:0007669"/>
    <property type="project" value="TreeGrafter"/>
</dbReference>
<protein>
    <recommendedName>
        <fullName evidence="6">Lipase domain-containing protein</fullName>
    </recommendedName>
</protein>
<feature type="chain" id="PRO_5043933745" description="Lipase domain-containing protein" evidence="5">
    <location>
        <begin position="19"/>
        <end position="504"/>
    </location>
</feature>
<dbReference type="InterPro" id="IPR013818">
    <property type="entry name" value="Lipase"/>
</dbReference>
<evidence type="ECO:0000256" key="5">
    <source>
        <dbReference type="SAM" id="SignalP"/>
    </source>
</evidence>
<evidence type="ECO:0000256" key="2">
    <source>
        <dbReference type="ARBA" id="ARBA00010701"/>
    </source>
</evidence>
<evidence type="ECO:0000256" key="1">
    <source>
        <dbReference type="ARBA" id="ARBA00004613"/>
    </source>
</evidence>
<keyword evidence="8" id="KW-1185">Reference proteome</keyword>
<dbReference type="PANTHER" id="PTHR11610">
    <property type="entry name" value="LIPASE"/>
    <property type="match status" value="1"/>
</dbReference>
<gene>
    <name evidence="7" type="ORF">NQ315_011735</name>
</gene>
<evidence type="ECO:0000313" key="8">
    <source>
        <dbReference type="Proteomes" id="UP001159042"/>
    </source>
</evidence>
<name>A0AAV8W2C0_9CUCU</name>
<keyword evidence="3" id="KW-0964">Secreted</keyword>
<dbReference type="PANTHER" id="PTHR11610:SF173">
    <property type="entry name" value="LIPASE DOMAIN-CONTAINING PROTEIN-RELATED"/>
    <property type="match status" value="1"/>
</dbReference>
<keyword evidence="5" id="KW-0732">Signal</keyword>
<dbReference type="CDD" id="cd00707">
    <property type="entry name" value="Pancreat_lipase_like"/>
    <property type="match status" value="1"/>
</dbReference>
<evidence type="ECO:0000259" key="6">
    <source>
        <dbReference type="Pfam" id="PF00151"/>
    </source>
</evidence>
<reference evidence="7 8" key="1">
    <citation type="journal article" date="2023" name="Insect Mol. Biol.">
        <title>Genome sequencing provides insights into the evolution of gene families encoding plant cell wall-degrading enzymes in longhorned beetles.</title>
        <authorList>
            <person name="Shin N.R."/>
            <person name="Okamura Y."/>
            <person name="Kirsch R."/>
            <person name="Pauchet Y."/>
        </authorList>
    </citation>
    <scope>NUCLEOTIDE SEQUENCE [LARGE SCALE GENOMIC DNA]</scope>
    <source>
        <strain evidence="7">EAD_L_NR</strain>
    </source>
</reference>
<accession>A0AAV8W2C0</accession>
<dbReference type="Gene3D" id="3.40.50.1820">
    <property type="entry name" value="alpha/beta hydrolase"/>
    <property type="match status" value="1"/>
</dbReference>
<dbReference type="Pfam" id="PF00151">
    <property type="entry name" value="Lipase"/>
    <property type="match status" value="1"/>
</dbReference>